<gene>
    <name evidence="1" type="ORF">ASJ80_08085</name>
</gene>
<keyword evidence="2" id="KW-1185">Reference proteome</keyword>
<dbReference type="Proteomes" id="UP000217784">
    <property type="component" value="Unassembled WGS sequence"/>
</dbReference>
<accession>A0A2A2H8U7</accession>
<evidence type="ECO:0000313" key="2">
    <source>
        <dbReference type="Proteomes" id="UP000217784"/>
    </source>
</evidence>
<organism evidence="1 2">
    <name type="scientific">Methanobacterium bryantii</name>
    <dbReference type="NCBI Taxonomy" id="2161"/>
    <lineage>
        <taxon>Archaea</taxon>
        <taxon>Methanobacteriati</taxon>
        <taxon>Methanobacteriota</taxon>
        <taxon>Methanomada group</taxon>
        <taxon>Methanobacteria</taxon>
        <taxon>Methanobacteriales</taxon>
        <taxon>Methanobacteriaceae</taxon>
        <taxon>Methanobacterium</taxon>
    </lineage>
</organism>
<reference evidence="1 2" key="1">
    <citation type="journal article" date="2017" name="BMC Genomics">
        <title>Genomic analysis of methanogenic archaea reveals a shift towards energy conservation.</title>
        <authorList>
            <person name="Gilmore S.P."/>
            <person name="Henske J.K."/>
            <person name="Sexton J.A."/>
            <person name="Solomon K.V."/>
            <person name="Seppala S."/>
            <person name="Yoo J.I."/>
            <person name="Huyett L.M."/>
            <person name="Pressman A."/>
            <person name="Cogan J.Z."/>
            <person name="Kivenson V."/>
            <person name="Peng X."/>
            <person name="Tan Y."/>
            <person name="Valentine D.L."/>
            <person name="O'Malley M.A."/>
        </authorList>
    </citation>
    <scope>NUCLEOTIDE SEQUENCE [LARGE SCALE GENOMIC DNA]</scope>
    <source>
        <strain evidence="1 2">M.o.H.</strain>
    </source>
</reference>
<proteinExistence type="predicted"/>
<sequence>MLEFREFKILDSGSNLITPIKFSFTDHELNEESLECMYEKLNEYEMYLEYDCKGEFNIENKKEIIIEMIITFPSRKVPEDKKELEEFINRHIMDFSEYYYKINKLENLINDNLIAPT</sequence>
<name>A0A2A2H8U7_METBR</name>
<dbReference type="EMBL" id="LMVM01000002">
    <property type="protein sequence ID" value="PAV05683.1"/>
    <property type="molecule type" value="Genomic_DNA"/>
</dbReference>
<dbReference type="OrthoDB" id="376293at2157"/>
<evidence type="ECO:0000313" key="1">
    <source>
        <dbReference type="EMBL" id="PAV05683.1"/>
    </source>
</evidence>
<dbReference type="RefSeq" id="WP_069584052.1">
    <property type="nucleotide sequence ID" value="NZ_LMVM01000002.1"/>
</dbReference>
<comment type="caution">
    <text evidence="1">The sequence shown here is derived from an EMBL/GenBank/DDBJ whole genome shotgun (WGS) entry which is preliminary data.</text>
</comment>
<protein>
    <submittedName>
        <fullName evidence="1">Uncharacterized protein</fullName>
    </submittedName>
</protein>
<dbReference type="AlphaFoldDB" id="A0A2A2H8U7"/>